<comment type="caution">
    <text evidence="3">The sequence shown here is derived from an EMBL/GenBank/DDBJ whole genome shotgun (WGS) entry which is preliminary data.</text>
</comment>
<dbReference type="PROSITE" id="PS51257">
    <property type="entry name" value="PROKAR_LIPOPROTEIN"/>
    <property type="match status" value="1"/>
</dbReference>
<protein>
    <recommendedName>
        <fullName evidence="2">DUF4397 domain-containing protein</fullName>
    </recommendedName>
</protein>
<feature type="domain" description="DUF4397" evidence="2">
    <location>
        <begin position="33"/>
        <end position="109"/>
    </location>
</feature>
<dbReference type="InterPro" id="IPR025510">
    <property type="entry name" value="DUF4397"/>
</dbReference>
<keyword evidence="1" id="KW-0732">Signal</keyword>
<proteinExistence type="predicted"/>
<dbReference type="Proteomes" id="UP000243518">
    <property type="component" value="Unassembled WGS sequence"/>
</dbReference>
<dbReference type="AlphaFoldDB" id="A0AAQ1JPV4"/>
<evidence type="ECO:0000256" key="1">
    <source>
        <dbReference type="SAM" id="SignalP"/>
    </source>
</evidence>
<name>A0AAQ1JPV4_9GAMM</name>
<dbReference type="RefSeq" id="WP_160003163.1">
    <property type="nucleotide sequence ID" value="NZ_FNVE01000004.1"/>
</dbReference>
<dbReference type="Pfam" id="PF14344">
    <property type="entry name" value="DUF4397"/>
    <property type="match status" value="1"/>
</dbReference>
<reference evidence="3 4" key="1">
    <citation type="submission" date="2016-10" db="EMBL/GenBank/DDBJ databases">
        <authorList>
            <person name="Varghese N."/>
            <person name="Submissions S."/>
        </authorList>
    </citation>
    <scope>NUCLEOTIDE SEQUENCE [LARGE SCALE GENOMIC DNA]</scope>
    <source>
        <strain evidence="3 4">CECT 8317</strain>
    </source>
</reference>
<dbReference type="EMBL" id="FNVE01000004">
    <property type="protein sequence ID" value="SEG23328.1"/>
    <property type="molecule type" value="Genomic_DNA"/>
</dbReference>
<feature type="chain" id="PRO_5043014509" description="DUF4397 domain-containing protein" evidence="1">
    <location>
        <begin position="22"/>
        <end position="109"/>
    </location>
</feature>
<evidence type="ECO:0000313" key="3">
    <source>
        <dbReference type="EMBL" id="SEG23328.1"/>
    </source>
</evidence>
<evidence type="ECO:0000259" key="2">
    <source>
        <dbReference type="Pfam" id="PF14344"/>
    </source>
</evidence>
<accession>A0AAQ1JPV4</accession>
<sequence length="109" mass="10917">MKALTLILVAISVALSGCLGGGGGSSSSAGPSAEVRVLHAATDAPAVDIYINGNLAIEDLDTFTATAFTRVPAEPLTIDVRAAGAAADSEPVFSTEVTPVRGKDYTLVA</sequence>
<gene>
    <name evidence="3" type="ORF">SAMN05216586_104189</name>
</gene>
<keyword evidence="4" id="KW-1185">Reference proteome</keyword>
<feature type="signal peptide" evidence="1">
    <location>
        <begin position="1"/>
        <end position="21"/>
    </location>
</feature>
<evidence type="ECO:0000313" key="4">
    <source>
        <dbReference type="Proteomes" id="UP000243518"/>
    </source>
</evidence>
<organism evidence="3 4">
    <name type="scientific">Halopseudomonas aestusnigri</name>
    <dbReference type="NCBI Taxonomy" id="857252"/>
    <lineage>
        <taxon>Bacteria</taxon>
        <taxon>Pseudomonadati</taxon>
        <taxon>Pseudomonadota</taxon>
        <taxon>Gammaproteobacteria</taxon>
        <taxon>Pseudomonadales</taxon>
        <taxon>Pseudomonadaceae</taxon>
        <taxon>Halopseudomonas</taxon>
    </lineage>
</organism>